<sequence>MHSSGRDSGYCENANSDLCDVASQVAAGPDYSPYYPNAGGAGRRATTVGSGLAAADDRDDVHLILSSDEKVKDCRITGSSCRALKHAVSNLTRLDDFVCEKIGDGFFSEVYKDWVYLASCVSD</sequence>
<protein>
    <submittedName>
        <fullName evidence="1">Uncharacterized protein</fullName>
    </submittedName>
</protein>
<dbReference type="EMBL" id="JBBCAQ010000006">
    <property type="protein sequence ID" value="KAK7603836.1"/>
    <property type="molecule type" value="Genomic_DNA"/>
</dbReference>
<accession>A0AAN9TTG9</accession>
<comment type="caution">
    <text evidence="1">The sequence shown here is derived from an EMBL/GenBank/DDBJ whole genome shotgun (WGS) entry which is preliminary data.</text>
</comment>
<gene>
    <name evidence="1" type="ORF">V9T40_003835</name>
</gene>
<reference evidence="1 2" key="1">
    <citation type="submission" date="2024-03" db="EMBL/GenBank/DDBJ databases">
        <title>Adaptation during the transition from Ophiocordyceps entomopathogen to insect associate is accompanied by gene loss and intensified selection.</title>
        <authorList>
            <person name="Ward C.M."/>
            <person name="Onetto C.A."/>
            <person name="Borneman A.R."/>
        </authorList>
    </citation>
    <scope>NUCLEOTIDE SEQUENCE [LARGE SCALE GENOMIC DNA]</scope>
    <source>
        <strain evidence="1">AWRI1</strain>
        <tissue evidence="1">Single Adult Female</tissue>
    </source>
</reference>
<organism evidence="1 2">
    <name type="scientific">Parthenolecanium corni</name>
    <dbReference type="NCBI Taxonomy" id="536013"/>
    <lineage>
        <taxon>Eukaryota</taxon>
        <taxon>Metazoa</taxon>
        <taxon>Ecdysozoa</taxon>
        <taxon>Arthropoda</taxon>
        <taxon>Hexapoda</taxon>
        <taxon>Insecta</taxon>
        <taxon>Pterygota</taxon>
        <taxon>Neoptera</taxon>
        <taxon>Paraneoptera</taxon>
        <taxon>Hemiptera</taxon>
        <taxon>Sternorrhyncha</taxon>
        <taxon>Coccoidea</taxon>
        <taxon>Coccidae</taxon>
        <taxon>Parthenolecanium</taxon>
    </lineage>
</organism>
<evidence type="ECO:0000313" key="2">
    <source>
        <dbReference type="Proteomes" id="UP001367676"/>
    </source>
</evidence>
<dbReference type="Proteomes" id="UP001367676">
    <property type="component" value="Unassembled WGS sequence"/>
</dbReference>
<proteinExistence type="predicted"/>
<name>A0AAN9TTG9_9HEMI</name>
<keyword evidence="2" id="KW-1185">Reference proteome</keyword>
<dbReference type="AlphaFoldDB" id="A0AAN9TTG9"/>
<evidence type="ECO:0000313" key="1">
    <source>
        <dbReference type="EMBL" id="KAK7603836.1"/>
    </source>
</evidence>